<sequence length="1035" mass="114798">MSNHKRIIYRSLTLMLACLILLSMLLAGGWWLLTQKQSWWLPRINQLLQAKGLQITELSWQIPDWNSLILPHLTIEYRGSQLQFEQLQLQLKQPITWSTLWQWYRSPEANEALGSQQWWLANLQSVSYQHAHLQLTPKLLLPADDNSALTFPITQTLPDISLNDTDIAFIHSAPNGFKLRLPQLKLTRNGKFSSAVQWQQQAQWRQLLALNGELFAELKTAPGASQHGWLAQLQLAPAQLLLALQQLANDSNANELQTAYPWLNEAFLQKLPRVTGTWQTNIQLGLQRGDSLVSVCWSNPALELPTTVGSPIELTPQATTPECPANSVAATLRADDNQQRLALSPLRLALQTSATQRQSLAQWIDSLTGTTQMTNSANAMESRLSQLSAALKQTNTQPNAGITLNLAEGATIDIANKQLAIPVVTLTPTVANAHDWLTLELRQLNLTPTDTKPVDVVVKTTDKFQLELQRLLQQLPALQLQTQWQLRLNLPQGIDWQQSDLAINSQNTQANFAGNLVLDGNNQSLSMLVNPNASVQSQALLVKRADELALTVASIHSQITSPLQFSLTPEQLQLQLPELQQQLQSVNMTTDNIQASMGRMDITLPGLPQQQWHWTESDVLTQLQTLNVKQHLSLASERIHVSQRHLTRMGSRTDTLLNLSKASLVAQWLWDGQELSSEEQWQFDRLKLTSQHQLRPYLTNAGPPGYDVSGHWQMQALLADIRTLAAKNLVLSTDWQLQGKTAITADIALRQRGTALTLSGTIQPQLVDGTGSYQQLPFEGLQASSRCRFVVDKAASQAATAAVNCQQLAIQIAAFNPGVLMDNVTIKGDLSFVPELDAQKRQRAGNWLLPGFNDADIQLAANADMLGGQLALPRFRLRLNQPSDAYLMLLGLDLHQLLQANPQPGIDATGIFDGVLPLAITDNQLSVSGGHLASRAPGGVIQVGANPAVQQMRQSQPYLDFVFSTLEELHYREITSTFDMAPDGEAKLNMAVKGRGKGVERPIELNYSHEENLLQLLRSLSIGDRLQMQLEASMQ</sequence>
<name>A0ABX7YY37_9GAMM</name>
<dbReference type="Pfam" id="PF11739">
    <property type="entry name" value="YdbH-like"/>
    <property type="match status" value="1"/>
</dbReference>
<keyword evidence="1" id="KW-0472">Membrane</keyword>
<protein>
    <submittedName>
        <fullName evidence="2">YdbH domain-containing protein</fullName>
    </submittedName>
</protein>
<dbReference type="RefSeq" id="WP_212596237.1">
    <property type="nucleotide sequence ID" value="NZ_CP073587.1"/>
</dbReference>
<dbReference type="EMBL" id="CP073587">
    <property type="protein sequence ID" value="QUN07235.1"/>
    <property type="molecule type" value="Genomic_DNA"/>
</dbReference>
<dbReference type="Proteomes" id="UP000679575">
    <property type="component" value="Chromosome"/>
</dbReference>
<evidence type="ECO:0000313" key="3">
    <source>
        <dbReference type="Proteomes" id="UP000679575"/>
    </source>
</evidence>
<proteinExistence type="predicted"/>
<gene>
    <name evidence="2" type="ORF">KDN34_07370</name>
</gene>
<organism evidence="2 3">
    <name type="scientific">Shewanella yunxiaonensis</name>
    <dbReference type="NCBI Taxonomy" id="2829809"/>
    <lineage>
        <taxon>Bacteria</taxon>
        <taxon>Pseudomonadati</taxon>
        <taxon>Pseudomonadota</taxon>
        <taxon>Gammaproteobacteria</taxon>
        <taxon>Alteromonadales</taxon>
        <taxon>Shewanellaceae</taxon>
        <taxon>Shewanella</taxon>
    </lineage>
</organism>
<keyword evidence="3" id="KW-1185">Reference proteome</keyword>
<keyword evidence="1" id="KW-1133">Transmembrane helix</keyword>
<feature type="transmembrane region" description="Helical" evidence="1">
    <location>
        <begin position="12"/>
        <end position="33"/>
    </location>
</feature>
<accession>A0ABX7YY37</accession>
<evidence type="ECO:0000256" key="1">
    <source>
        <dbReference type="SAM" id="Phobius"/>
    </source>
</evidence>
<reference evidence="2 3" key="1">
    <citation type="submission" date="2021-04" db="EMBL/GenBank/DDBJ databases">
        <title>Novel species identification of genus Shewanella.</title>
        <authorList>
            <person name="Liu G."/>
        </authorList>
    </citation>
    <scope>NUCLEOTIDE SEQUENCE [LARGE SCALE GENOMIC DNA]</scope>
    <source>
        <strain evidence="2 3">FJAT-54481</strain>
    </source>
</reference>
<keyword evidence="1" id="KW-0812">Transmembrane</keyword>
<dbReference type="InterPro" id="IPR021730">
    <property type="entry name" value="YdbH"/>
</dbReference>
<evidence type="ECO:0000313" key="2">
    <source>
        <dbReference type="EMBL" id="QUN07235.1"/>
    </source>
</evidence>